<organism evidence="2">
    <name type="scientific">Medioppia subpectinata</name>
    <dbReference type="NCBI Taxonomy" id="1979941"/>
    <lineage>
        <taxon>Eukaryota</taxon>
        <taxon>Metazoa</taxon>
        <taxon>Ecdysozoa</taxon>
        <taxon>Arthropoda</taxon>
        <taxon>Chelicerata</taxon>
        <taxon>Arachnida</taxon>
        <taxon>Acari</taxon>
        <taxon>Acariformes</taxon>
        <taxon>Sarcoptiformes</taxon>
        <taxon>Oribatida</taxon>
        <taxon>Brachypylina</taxon>
        <taxon>Oppioidea</taxon>
        <taxon>Oppiidae</taxon>
        <taxon>Medioppia</taxon>
    </lineage>
</organism>
<dbReference type="EMBL" id="OC855496">
    <property type="protein sequence ID" value="CAD7622086.1"/>
    <property type="molecule type" value="Genomic_DNA"/>
</dbReference>
<feature type="region of interest" description="Disordered" evidence="1">
    <location>
        <begin position="1"/>
        <end position="23"/>
    </location>
</feature>
<dbReference type="AlphaFoldDB" id="A0A7R9KFC0"/>
<feature type="compositionally biased region" description="Polar residues" evidence="1">
    <location>
        <begin position="1"/>
        <end position="16"/>
    </location>
</feature>
<accession>A0A7R9KFC0</accession>
<protein>
    <recommendedName>
        <fullName evidence="4">F-box domain-containing protein</fullName>
    </recommendedName>
</protein>
<dbReference type="InterPro" id="IPR032675">
    <property type="entry name" value="LRR_dom_sf"/>
</dbReference>
<evidence type="ECO:0000313" key="2">
    <source>
        <dbReference type="EMBL" id="CAD7622086.1"/>
    </source>
</evidence>
<gene>
    <name evidence="2" type="ORF">OSB1V03_LOCUS2555</name>
</gene>
<name>A0A7R9KFC0_9ACAR</name>
<keyword evidence="3" id="KW-1185">Reference proteome</keyword>
<sequence length="440" mass="50522">MAKQITSMDPSIGTTDDGNKQKPKIYAKDSMDRYGDDLCEVVLTYLSLEDRLRCECVSTQFRRTAFKSVVDIEITDWLIKQIQVSKQTIRQTMTAIAIKCPNVETIDCREIDFRREQHIPEVLAIFRDNCHHLRNIYCYLTPRWGQLLAEFGPLVTRIGNIISFRDYAAVTVCHRLSQLRVNSLREVFANNFDIGLVKPVLKLELDMHYNRTIDNDRLSAFVAHNQCLQSLAVRVCWVNGAEELTEMCGQVSRLAQLRRLTLGLLFGIPDSSVVNQCLRTIGVNCKQLHHLSLWLRFSSKAIDSSLPISLDSLRFCSQLKRLDLDLNEAIDDRLLDPLRHCERLTHLELDLPTMTANVLKDLHINCPRLKCLRIRNLNNIIDTECLNRIACLPALKTLVIVSNHNIHLLDKDFSDFLLLFSANCCLSLHRYCNVNNKADK</sequence>
<dbReference type="Gene3D" id="3.80.10.10">
    <property type="entry name" value="Ribonuclease Inhibitor"/>
    <property type="match status" value="1"/>
</dbReference>
<proteinExistence type="predicted"/>
<dbReference type="SUPFAM" id="SSF81383">
    <property type="entry name" value="F-box domain"/>
    <property type="match status" value="1"/>
</dbReference>
<dbReference type="Proteomes" id="UP000759131">
    <property type="component" value="Unassembled WGS sequence"/>
</dbReference>
<dbReference type="OrthoDB" id="6532759at2759"/>
<dbReference type="InterPro" id="IPR036047">
    <property type="entry name" value="F-box-like_dom_sf"/>
</dbReference>
<dbReference type="EMBL" id="CAJPIZ010000921">
    <property type="protein sequence ID" value="CAG2102516.1"/>
    <property type="molecule type" value="Genomic_DNA"/>
</dbReference>
<dbReference type="SUPFAM" id="SSF52047">
    <property type="entry name" value="RNI-like"/>
    <property type="match status" value="1"/>
</dbReference>
<evidence type="ECO:0000313" key="3">
    <source>
        <dbReference type="Proteomes" id="UP000759131"/>
    </source>
</evidence>
<reference evidence="2" key="1">
    <citation type="submission" date="2020-11" db="EMBL/GenBank/DDBJ databases">
        <authorList>
            <person name="Tran Van P."/>
        </authorList>
    </citation>
    <scope>NUCLEOTIDE SEQUENCE</scope>
</reference>
<evidence type="ECO:0000256" key="1">
    <source>
        <dbReference type="SAM" id="MobiDB-lite"/>
    </source>
</evidence>
<evidence type="ECO:0008006" key="4">
    <source>
        <dbReference type="Google" id="ProtNLM"/>
    </source>
</evidence>